<gene>
    <name evidence="3" type="ORF">ACFQ1G_14275</name>
</gene>
<dbReference type="SUPFAM" id="SSF53756">
    <property type="entry name" value="UDP-Glycosyltransferase/glycogen phosphorylase"/>
    <property type="match status" value="1"/>
</dbReference>
<dbReference type="Pfam" id="PF13439">
    <property type="entry name" value="Glyco_transf_4"/>
    <property type="match status" value="1"/>
</dbReference>
<organism evidence="3 4">
    <name type="scientific">Salinimicrobium gaetbulicola</name>
    <dbReference type="NCBI Taxonomy" id="999702"/>
    <lineage>
        <taxon>Bacteria</taxon>
        <taxon>Pseudomonadati</taxon>
        <taxon>Bacteroidota</taxon>
        <taxon>Flavobacteriia</taxon>
        <taxon>Flavobacteriales</taxon>
        <taxon>Flavobacteriaceae</taxon>
        <taxon>Salinimicrobium</taxon>
    </lineage>
</organism>
<evidence type="ECO:0000259" key="1">
    <source>
        <dbReference type="Pfam" id="PF00534"/>
    </source>
</evidence>
<protein>
    <submittedName>
        <fullName evidence="3">Glycosyltransferase</fullName>
        <ecNumber evidence="3">2.4.-.-</ecNumber>
    </submittedName>
</protein>
<feature type="domain" description="Glycosyl transferase family 1" evidence="1">
    <location>
        <begin position="167"/>
        <end position="323"/>
    </location>
</feature>
<sequence>MRVLQIIDSLRSGGAEQMAVSYANALSGKIEGSYLCCTRREGLLNAKIAKEVGYVFLNKKHSFDLKAFLKLRRFVVKNEIDLLQAHSTSWFLAVMLKITLCEVKLVWHDHYGRELKNRPAYPLKAFSGFLDGVISVNPDLKNWALDTLKAKKVIFFKNFLPSISLERGAKLNGENDLKIICVANFRPQKDHLTLLKAFQRLLLSTKEKVSLHLIGKDNQDEYSEKVQQFIREHALKDVHIYGEQESIGFLLDQADIAVLSSSSEGLPVALLEYGRAGLPVVCTNVGQCEEVIGGFGKLVEPEEPNALMKALLQYVNNEQQRSQDARNFQQKVLSEYSEELIIPQVIRFMQSL</sequence>
<proteinExistence type="predicted"/>
<dbReference type="Gene3D" id="3.40.50.2000">
    <property type="entry name" value="Glycogen Phosphorylase B"/>
    <property type="match status" value="2"/>
</dbReference>
<keyword evidence="3" id="KW-0328">Glycosyltransferase</keyword>
<dbReference type="EC" id="2.4.-.-" evidence="3"/>
<dbReference type="Pfam" id="PF00534">
    <property type="entry name" value="Glycos_transf_1"/>
    <property type="match status" value="1"/>
</dbReference>
<accession>A0ABW3IKC3</accession>
<name>A0ABW3IKC3_9FLAO</name>
<dbReference type="RefSeq" id="WP_380740677.1">
    <property type="nucleotide sequence ID" value="NZ_JBHTJP010000035.1"/>
</dbReference>
<dbReference type="PANTHER" id="PTHR12526">
    <property type="entry name" value="GLYCOSYLTRANSFERASE"/>
    <property type="match status" value="1"/>
</dbReference>
<dbReference type="EMBL" id="JBHTJP010000035">
    <property type="protein sequence ID" value="MFD0977960.1"/>
    <property type="molecule type" value="Genomic_DNA"/>
</dbReference>
<feature type="domain" description="Glycosyltransferase subfamily 4-like N-terminal" evidence="2">
    <location>
        <begin position="13"/>
        <end position="149"/>
    </location>
</feature>
<evidence type="ECO:0000259" key="2">
    <source>
        <dbReference type="Pfam" id="PF13439"/>
    </source>
</evidence>
<keyword evidence="3" id="KW-0808">Transferase</keyword>
<keyword evidence="4" id="KW-1185">Reference proteome</keyword>
<comment type="caution">
    <text evidence="3">The sequence shown here is derived from an EMBL/GenBank/DDBJ whole genome shotgun (WGS) entry which is preliminary data.</text>
</comment>
<dbReference type="InterPro" id="IPR001296">
    <property type="entry name" value="Glyco_trans_1"/>
</dbReference>
<dbReference type="PANTHER" id="PTHR12526:SF630">
    <property type="entry name" value="GLYCOSYLTRANSFERASE"/>
    <property type="match status" value="1"/>
</dbReference>
<dbReference type="GO" id="GO:0016757">
    <property type="term" value="F:glycosyltransferase activity"/>
    <property type="evidence" value="ECO:0007669"/>
    <property type="project" value="UniProtKB-KW"/>
</dbReference>
<reference evidence="4" key="1">
    <citation type="journal article" date="2019" name="Int. J. Syst. Evol. Microbiol.">
        <title>The Global Catalogue of Microorganisms (GCM) 10K type strain sequencing project: providing services to taxonomists for standard genome sequencing and annotation.</title>
        <authorList>
            <consortium name="The Broad Institute Genomics Platform"/>
            <consortium name="The Broad Institute Genome Sequencing Center for Infectious Disease"/>
            <person name="Wu L."/>
            <person name="Ma J."/>
        </authorList>
    </citation>
    <scope>NUCLEOTIDE SEQUENCE [LARGE SCALE GENOMIC DNA]</scope>
    <source>
        <strain evidence="4">CCUG 60898</strain>
    </source>
</reference>
<dbReference type="Proteomes" id="UP001597100">
    <property type="component" value="Unassembled WGS sequence"/>
</dbReference>
<evidence type="ECO:0000313" key="3">
    <source>
        <dbReference type="EMBL" id="MFD0977960.1"/>
    </source>
</evidence>
<dbReference type="InterPro" id="IPR028098">
    <property type="entry name" value="Glyco_trans_4-like_N"/>
</dbReference>
<evidence type="ECO:0000313" key="4">
    <source>
        <dbReference type="Proteomes" id="UP001597100"/>
    </source>
</evidence>